<reference evidence="4" key="3">
    <citation type="submission" date="2025-04" db="UniProtKB">
        <authorList>
            <consortium name="RefSeq"/>
        </authorList>
    </citation>
    <scope>IDENTIFICATION</scope>
    <source>
        <strain evidence="4">CBS 304.34</strain>
    </source>
</reference>
<dbReference type="Pfam" id="PF06985">
    <property type="entry name" value="HET"/>
    <property type="match status" value="1"/>
</dbReference>
<evidence type="ECO:0000313" key="4">
    <source>
        <dbReference type="RefSeq" id="XP_033579593.1"/>
    </source>
</evidence>
<dbReference type="RefSeq" id="XP_033579593.1">
    <property type="nucleotide sequence ID" value="XM_033719589.1"/>
</dbReference>
<dbReference type="InterPro" id="IPR010730">
    <property type="entry name" value="HET"/>
</dbReference>
<evidence type="ECO:0000313" key="2">
    <source>
        <dbReference type="EMBL" id="KAF2812629.1"/>
    </source>
</evidence>
<keyword evidence="3" id="KW-1185">Reference proteome</keyword>
<dbReference type="PANTHER" id="PTHR33112:SF1">
    <property type="entry name" value="HETEROKARYON INCOMPATIBILITY DOMAIN-CONTAINING PROTEIN"/>
    <property type="match status" value="1"/>
</dbReference>
<evidence type="ECO:0000313" key="3">
    <source>
        <dbReference type="Proteomes" id="UP000504636"/>
    </source>
</evidence>
<dbReference type="GeneID" id="54460482"/>
<dbReference type="AlphaFoldDB" id="A0A6A6YVT6"/>
<reference evidence="4" key="2">
    <citation type="submission" date="2020-04" db="EMBL/GenBank/DDBJ databases">
        <authorList>
            <consortium name="NCBI Genome Project"/>
        </authorList>
    </citation>
    <scope>NUCLEOTIDE SEQUENCE</scope>
    <source>
        <strain evidence="4">CBS 304.34</strain>
    </source>
</reference>
<dbReference type="OrthoDB" id="5428863at2759"/>
<organism evidence="2">
    <name type="scientific">Mytilinidion resinicola</name>
    <dbReference type="NCBI Taxonomy" id="574789"/>
    <lineage>
        <taxon>Eukaryota</taxon>
        <taxon>Fungi</taxon>
        <taxon>Dikarya</taxon>
        <taxon>Ascomycota</taxon>
        <taxon>Pezizomycotina</taxon>
        <taxon>Dothideomycetes</taxon>
        <taxon>Pleosporomycetidae</taxon>
        <taxon>Mytilinidiales</taxon>
        <taxon>Mytilinidiaceae</taxon>
        <taxon>Mytilinidion</taxon>
    </lineage>
</organism>
<dbReference type="PANTHER" id="PTHR33112">
    <property type="entry name" value="DOMAIN PROTEIN, PUTATIVE-RELATED"/>
    <property type="match status" value="1"/>
</dbReference>
<gene>
    <name evidence="2 4" type="ORF">BDZ99DRAFT_461283</name>
</gene>
<dbReference type="EMBL" id="MU003697">
    <property type="protein sequence ID" value="KAF2812629.1"/>
    <property type="molecule type" value="Genomic_DNA"/>
</dbReference>
<accession>A0A6A6YVT6</accession>
<reference evidence="2 4" key="1">
    <citation type="journal article" date="2020" name="Stud. Mycol.">
        <title>101 Dothideomycetes genomes: a test case for predicting lifestyles and emergence of pathogens.</title>
        <authorList>
            <person name="Haridas S."/>
            <person name="Albert R."/>
            <person name="Binder M."/>
            <person name="Bloem J."/>
            <person name="Labutti K."/>
            <person name="Salamov A."/>
            <person name="Andreopoulos B."/>
            <person name="Baker S."/>
            <person name="Barry K."/>
            <person name="Bills G."/>
            <person name="Bluhm B."/>
            <person name="Cannon C."/>
            <person name="Castanera R."/>
            <person name="Culley D."/>
            <person name="Daum C."/>
            <person name="Ezra D."/>
            <person name="Gonzalez J."/>
            <person name="Henrissat B."/>
            <person name="Kuo A."/>
            <person name="Liang C."/>
            <person name="Lipzen A."/>
            <person name="Lutzoni F."/>
            <person name="Magnuson J."/>
            <person name="Mondo S."/>
            <person name="Nolan M."/>
            <person name="Ohm R."/>
            <person name="Pangilinan J."/>
            <person name="Park H.-J."/>
            <person name="Ramirez L."/>
            <person name="Alfaro M."/>
            <person name="Sun H."/>
            <person name="Tritt A."/>
            <person name="Yoshinaga Y."/>
            <person name="Zwiers L.-H."/>
            <person name="Turgeon B."/>
            <person name="Goodwin S."/>
            <person name="Spatafora J."/>
            <person name="Crous P."/>
            <person name="Grigoriev I."/>
        </authorList>
    </citation>
    <scope>NUCLEOTIDE SEQUENCE</scope>
    <source>
        <strain evidence="2 4">CBS 304.34</strain>
    </source>
</reference>
<sequence>MGSIFDNSAFTIIAAEGEHADFGLPGLEGISRPRKHDLETFTFQTDDGEILDIYIRRRSKTKWARRAWTFQEDTFSKRRLKFDRYGVRWECGTTVCEEHRESDDFLVGKGRGWSEKSHFFRPYPSIPDFAFLVWSYNKRELTYGEDGLRAFAGILTALGHKFQGGFIHGLPVMFLDVALLWQMSGACKRRAASKLNAESKCPPSWSWAGWKGEIRYMLWGAKCDYLRRGNAIERTIPMVEWFSQESKDSTPVLITHQNSWCLDRTKYLSGANDLPPGWTKHEIDSADQEPRLISPQTHYYQHNSIPETQFWYPIPLPAPHQDPIIQSWGRLLSCRAQSATLRVCWNEIDGNRAVIIRGLDGSPAGVAVILRALDGSLAGILHYPREDLASRPLENRTLVAISQGCLLDGYVIPSGYPELLLSECPYGTDLRHKKFPERSGTYEFYNVLLVEWEDGIAYRKALGRVMKEVWEHQDIEMIDLILG</sequence>
<feature type="domain" description="Heterokaryon incompatibility" evidence="1">
    <location>
        <begin position="1"/>
        <end position="72"/>
    </location>
</feature>
<evidence type="ECO:0000259" key="1">
    <source>
        <dbReference type="Pfam" id="PF06985"/>
    </source>
</evidence>
<proteinExistence type="predicted"/>
<dbReference type="Proteomes" id="UP000504636">
    <property type="component" value="Unplaced"/>
</dbReference>
<name>A0A6A6YVT6_9PEZI</name>
<protein>
    <recommendedName>
        <fullName evidence="1">Heterokaryon incompatibility domain-containing protein</fullName>
    </recommendedName>
</protein>